<feature type="signal peptide" evidence="1">
    <location>
        <begin position="1"/>
        <end position="18"/>
    </location>
</feature>
<evidence type="ECO:0000313" key="3">
    <source>
        <dbReference type="EMBL" id="MFC4014421.1"/>
    </source>
</evidence>
<dbReference type="InterPro" id="IPR036907">
    <property type="entry name" value="5'-Nucleotdase_C_sf"/>
</dbReference>
<evidence type="ECO:0000259" key="2">
    <source>
        <dbReference type="Pfam" id="PF02872"/>
    </source>
</evidence>
<dbReference type="SUPFAM" id="SSF55816">
    <property type="entry name" value="5'-nucleotidase (syn. UDP-sugar hydrolase), C-terminal domain"/>
    <property type="match status" value="1"/>
</dbReference>
<evidence type="ECO:0000313" key="4">
    <source>
        <dbReference type="Proteomes" id="UP001595851"/>
    </source>
</evidence>
<evidence type="ECO:0000256" key="1">
    <source>
        <dbReference type="SAM" id="SignalP"/>
    </source>
</evidence>
<sequence>MGVVVLASGAFVPAAAHAVPNQAVSATRDSAQNSVQKATIFFERTTATKCPLTFKIHGSFEGIPADRRLIQYRLVGTEEWKAIKAPADHGGSFTAVLETLDWDRETGKTSVQIELKQPDGLVSNTLYYFECGWPGGEETFGATAEDIALTSSGGPLAELVADAYLDSVQAASGAEAALVGRHGFFTGLNAGPVTYQELWDTQPAGLAVDVNAVTVAQLKKVLAAPNPKGWVLTPSASLRYTLEGGAVTEMTLNGVPVTDDQVIKVAANYVLVAGDLGYPKWEGSTTVYRGGPDDRGALASYIVKNSPVKAPLGDRVTIR</sequence>
<gene>
    <name evidence="3" type="ORF">ACFOY2_44870</name>
</gene>
<dbReference type="Pfam" id="PF02872">
    <property type="entry name" value="5_nucleotid_C"/>
    <property type="match status" value="1"/>
</dbReference>
<dbReference type="InterPro" id="IPR008334">
    <property type="entry name" value="5'-Nucleotdase_C"/>
</dbReference>
<feature type="domain" description="5'-Nucleotidase C-terminal" evidence="2">
    <location>
        <begin position="151"/>
        <end position="279"/>
    </location>
</feature>
<protein>
    <submittedName>
        <fullName evidence="3">5'-nucleotidase C-terminal domain-containing protein</fullName>
    </submittedName>
</protein>
<dbReference type="EMBL" id="JBHSBI010000034">
    <property type="protein sequence ID" value="MFC4014421.1"/>
    <property type="molecule type" value="Genomic_DNA"/>
</dbReference>
<proteinExistence type="predicted"/>
<reference evidence="4" key="1">
    <citation type="journal article" date="2019" name="Int. J. Syst. Evol. Microbiol.">
        <title>The Global Catalogue of Microorganisms (GCM) 10K type strain sequencing project: providing services to taxonomists for standard genome sequencing and annotation.</title>
        <authorList>
            <consortium name="The Broad Institute Genomics Platform"/>
            <consortium name="The Broad Institute Genome Sequencing Center for Infectious Disease"/>
            <person name="Wu L."/>
            <person name="Ma J."/>
        </authorList>
    </citation>
    <scope>NUCLEOTIDE SEQUENCE [LARGE SCALE GENOMIC DNA]</scope>
    <source>
        <strain evidence="4">TBRC 1276</strain>
    </source>
</reference>
<name>A0ABV8GKF8_9ACTN</name>
<dbReference type="Gene3D" id="3.90.780.10">
    <property type="entry name" value="5'-Nucleotidase, C-terminal domain"/>
    <property type="match status" value="1"/>
</dbReference>
<keyword evidence="1" id="KW-0732">Signal</keyword>
<feature type="chain" id="PRO_5045534496" evidence="1">
    <location>
        <begin position="19"/>
        <end position="319"/>
    </location>
</feature>
<organism evidence="3 4">
    <name type="scientific">Nonomuraea purpurea</name>
    <dbReference type="NCBI Taxonomy" id="1849276"/>
    <lineage>
        <taxon>Bacteria</taxon>
        <taxon>Bacillati</taxon>
        <taxon>Actinomycetota</taxon>
        <taxon>Actinomycetes</taxon>
        <taxon>Streptosporangiales</taxon>
        <taxon>Streptosporangiaceae</taxon>
        <taxon>Nonomuraea</taxon>
    </lineage>
</organism>
<dbReference type="RefSeq" id="WP_379534261.1">
    <property type="nucleotide sequence ID" value="NZ_JBHSBI010000034.1"/>
</dbReference>
<comment type="caution">
    <text evidence="3">The sequence shown here is derived from an EMBL/GenBank/DDBJ whole genome shotgun (WGS) entry which is preliminary data.</text>
</comment>
<dbReference type="Proteomes" id="UP001595851">
    <property type="component" value="Unassembled WGS sequence"/>
</dbReference>
<keyword evidence="4" id="KW-1185">Reference proteome</keyword>
<accession>A0ABV8GKF8</accession>